<comment type="caution">
    <text evidence="2">The sequence shown here is derived from an EMBL/GenBank/DDBJ whole genome shotgun (WGS) entry which is preliminary data.</text>
</comment>
<dbReference type="AlphaFoldDB" id="W1WWC5"/>
<evidence type="ECO:0000313" key="2">
    <source>
        <dbReference type="EMBL" id="ETJ20749.1"/>
    </source>
</evidence>
<feature type="non-terminal residue" evidence="2">
    <location>
        <position position="1"/>
    </location>
</feature>
<dbReference type="EMBL" id="AZMM01018386">
    <property type="protein sequence ID" value="ETJ20749.1"/>
    <property type="molecule type" value="Genomic_DNA"/>
</dbReference>
<accession>W1WWC5</accession>
<proteinExistence type="predicted"/>
<reference evidence="2" key="1">
    <citation type="submission" date="2013-12" db="EMBL/GenBank/DDBJ databases">
        <title>A Varibaculum cambriense genome reconstructed from a premature infant gut community with otherwise low bacterial novelty that shifts toward anaerobic metabolism during the third week of life.</title>
        <authorList>
            <person name="Brown C.T."/>
            <person name="Sharon I."/>
            <person name="Thomas B.C."/>
            <person name="Castelle C.J."/>
            <person name="Morowitz M.J."/>
            <person name="Banfield J.F."/>
        </authorList>
    </citation>
    <scope>NUCLEOTIDE SEQUENCE</scope>
</reference>
<protein>
    <submittedName>
        <fullName evidence="2">Uncharacterized protein</fullName>
    </submittedName>
</protein>
<gene>
    <name evidence="2" type="ORF">Q604_UNBC18386G0001</name>
</gene>
<name>W1WWC5_9ZZZZ</name>
<feature type="region of interest" description="Disordered" evidence="1">
    <location>
        <begin position="1"/>
        <end position="22"/>
    </location>
</feature>
<organism evidence="2">
    <name type="scientific">human gut metagenome</name>
    <dbReference type="NCBI Taxonomy" id="408170"/>
    <lineage>
        <taxon>unclassified sequences</taxon>
        <taxon>metagenomes</taxon>
        <taxon>organismal metagenomes</taxon>
    </lineage>
</organism>
<evidence type="ECO:0000256" key="1">
    <source>
        <dbReference type="SAM" id="MobiDB-lite"/>
    </source>
</evidence>
<sequence length="22" mass="2584">LKLMKILNESNETMAKRHANLE</sequence>